<reference evidence="1" key="1">
    <citation type="submission" date="2020-04" db="EMBL/GenBank/DDBJ databases">
        <authorList>
            <person name="Alioto T."/>
            <person name="Alioto T."/>
            <person name="Gomez Garrido J."/>
        </authorList>
    </citation>
    <scope>NUCLEOTIDE SEQUENCE</scope>
    <source>
        <strain evidence="1">A484AB</strain>
    </source>
</reference>
<accession>A0A6S7G011</accession>
<evidence type="ECO:0000313" key="2">
    <source>
        <dbReference type="Proteomes" id="UP001152795"/>
    </source>
</evidence>
<proteinExistence type="predicted"/>
<gene>
    <name evidence="1" type="ORF">PACLA_8A063182</name>
</gene>
<comment type="caution">
    <text evidence="1">The sequence shown here is derived from an EMBL/GenBank/DDBJ whole genome shotgun (WGS) entry which is preliminary data.</text>
</comment>
<dbReference type="AlphaFoldDB" id="A0A6S7G011"/>
<name>A0A6S7G011_PARCT</name>
<dbReference type="Proteomes" id="UP001152795">
    <property type="component" value="Unassembled WGS sequence"/>
</dbReference>
<protein>
    <submittedName>
        <fullName evidence="1">Uncharacterized protein</fullName>
    </submittedName>
</protein>
<dbReference type="EMBL" id="CACRXK020000819">
    <property type="protein sequence ID" value="CAB3985035.1"/>
    <property type="molecule type" value="Genomic_DNA"/>
</dbReference>
<keyword evidence="2" id="KW-1185">Reference proteome</keyword>
<evidence type="ECO:0000313" key="1">
    <source>
        <dbReference type="EMBL" id="CAB3985035.1"/>
    </source>
</evidence>
<sequence>MARRSSDGTIAFFLAVTPILTTSPGYPNPAQIHLASKYGRSSGHESILRQKSGDIFTPSSEKVDTGKIQVVQIFNRYWCLIVLKGTTIVPGSKRGKCLLEQGLSTIEATVTTSEPLLAVVPLHPTLLPVPTIRSPHQFILPQTTIDQARTRSQQIQPHIPHTPQIPRFMIPP</sequence>
<organism evidence="1 2">
    <name type="scientific">Paramuricea clavata</name>
    <name type="common">Red gorgonian</name>
    <name type="synonym">Violescent sea-whip</name>
    <dbReference type="NCBI Taxonomy" id="317549"/>
    <lineage>
        <taxon>Eukaryota</taxon>
        <taxon>Metazoa</taxon>
        <taxon>Cnidaria</taxon>
        <taxon>Anthozoa</taxon>
        <taxon>Octocorallia</taxon>
        <taxon>Malacalcyonacea</taxon>
        <taxon>Plexauridae</taxon>
        <taxon>Paramuricea</taxon>
    </lineage>
</organism>